<dbReference type="STRING" id="36842.SAMN02194393_02375"/>
<keyword evidence="2" id="KW-1185">Reference proteome</keyword>
<sequence>MLEKGNNYSKYKYSNFIDIDAYQLMELVELGYSVREIAKELSVSTEQINMLRDEANKYY</sequence>
<dbReference type="EMBL" id="FUZT01000005">
    <property type="protein sequence ID" value="SKC70103.1"/>
    <property type="molecule type" value="Genomic_DNA"/>
</dbReference>
<evidence type="ECO:0000313" key="1">
    <source>
        <dbReference type="EMBL" id="SKC70103.1"/>
    </source>
</evidence>
<reference evidence="1 2" key="1">
    <citation type="submission" date="2017-02" db="EMBL/GenBank/DDBJ databases">
        <authorList>
            <person name="Peterson S.W."/>
        </authorList>
    </citation>
    <scope>NUCLEOTIDE SEQUENCE [LARGE SCALE GENOMIC DNA]</scope>
    <source>
        <strain evidence="1 2">M1</strain>
    </source>
</reference>
<proteinExistence type="predicted"/>
<name>A0A1T5L2E1_9FIRM</name>
<dbReference type="AlphaFoldDB" id="A0A1T5L2E1"/>
<organism evidence="1 2">
    <name type="scientific">Maledivibacter halophilus</name>
    <dbReference type="NCBI Taxonomy" id="36842"/>
    <lineage>
        <taxon>Bacteria</taxon>
        <taxon>Bacillati</taxon>
        <taxon>Bacillota</taxon>
        <taxon>Clostridia</taxon>
        <taxon>Peptostreptococcales</taxon>
        <taxon>Caminicellaceae</taxon>
        <taxon>Maledivibacter</taxon>
    </lineage>
</organism>
<protein>
    <recommendedName>
        <fullName evidence="3">Homeodomain-like domain-containing protein</fullName>
    </recommendedName>
</protein>
<dbReference type="Proteomes" id="UP000190285">
    <property type="component" value="Unassembled WGS sequence"/>
</dbReference>
<evidence type="ECO:0000313" key="2">
    <source>
        <dbReference type="Proteomes" id="UP000190285"/>
    </source>
</evidence>
<evidence type="ECO:0008006" key="3">
    <source>
        <dbReference type="Google" id="ProtNLM"/>
    </source>
</evidence>
<accession>A0A1T5L2E1</accession>
<dbReference type="RefSeq" id="WP_079491871.1">
    <property type="nucleotide sequence ID" value="NZ_FUZT01000005.1"/>
</dbReference>
<gene>
    <name evidence="1" type="ORF">SAMN02194393_02375</name>
</gene>